<name>A0A8S3S6N0_MYTED</name>
<gene>
    <name evidence="1" type="ORF">MEDL_27886</name>
</gene>
<sequence>MKKFASDVQVFLGTREMNIIVAKEIETITRTINAALHFKIEAELDLNISSLLNQADAMGKILLQEIPTNLRFKDAKIYQAQKQSSLSPERGFHELRLQIKQKLKILRKKNEIIINVTGCLILPNGHVLISVLRRFDEIHSRCLIEYNKEGNHINDIRLSKDPFDLTLIDSDRIAITYGKGLLYKNIISNFFAKSILRVEIKNITHGSSNKILVNNSCWGISHQDGRLYVIVEEEGILVVDVSGNILNSLRINTCNAKYISTSKHIICYSDDVENSVHCCNMDGQEMWVFQLNSISICPAGLSVVHNNDICVVCCTSNNITLIHCDGTESKTLVTADDGLNEVKALHYDKHSKTLLVCDKTNATLYKVV</sequence>
<proteinExistence type="predicted"/>
<dbReference type="EMBL" id="CAJPWZ010001397">
    <property type="protein sequence ID" value="CAG2213999.1"/>
    <property type="molecule type" value="Genomic_DNA"/>
</dbReference>
<evidence type="ECO:0000313" key="1">
    <source>
        <dbReference type="EMBL" id="CAG2213999.1"/>
    </source>
</evidence>
<dbReference type="Gene3D" id="2.120.10.30">
    <property type="entry name" value="TolB, C-terminal domain"/>
    <property type="match status" value="1"/>
</dbReference>
<keyword evidence="2" id="KW-1185">Reference proteome</keyword>
<protein>
    <submittedName>
        <fullName evidence="1">Uncharacterized protein</fullName>
    </submittedName>
</protein>
<comment type="caution">
    <text evidence="1">The sequence shown here is derived from an EMBL/GenBank/DDBJ whole genome shotgun (WGS) entry which is preliminary data.</text>
</comment>
<evidence type="ECO:0000313" key="2">
    <source>
        <dbReference type="Proteomes" id="UP000683360"/>
    </source>
</evidence>
<reference evidence="1" key="1">
    <citation type="submission" date="2021-03" db="EMBL/GenBank/DDBJ databases">
        <authorList>
            <person name="Bekaert M."/>
        </authorList>
    </citation>
    <scope>NUCLEOTIDE SEQUENCE</scope>
</reference>
<dbReference type="SUPFAM" id="SSF101898">
    <property type="entry name" value="NHL repeat"/>
    <property type="match status" value="1"/>
</dbReference>
<dbReference type="InterPro" id="IPR011042">
    <property type="entry name" value="6-blade_b-propeller_TolB-like"/>
</dbReference>
<dbReference type="OrthoDB" id="10381704at2759"/>
<accession>A0A8S3S6N0</accession>
<organism evidence="1 2">
    <name type="scientific">Mytilus edulis</name>
    <name type="common">Blue mussel</name>
    <dbReference type="NCBI Taxonomy" id="6550"/>
    <lineage>
        <taxon>Eukaryota</taxon>
        <taxon>Metazoa</taxon>
        <taxon>Spiralia</taxon>
        <taxon>Lophotrochozoa</taxon>
        <taxon>Mollusca</taxon>
        <taxon>Bivalvia</taxon>
        <taxon>Autobranchia</taxon>
        <taxon>Pteriomorphia</taxon>
        <taxon>Mytilida</taxon>
        <taxon>Mytiloidea</taxon>
        <taxon>Mytilidae</taxon>
        <taxon>Mytilinae</taxon>
        <taxon>Mytilus</taxon>
    </lineage>
</organism>
<dbReference type="Proteomes" id="UP000683360">
    <property type="component" value="Unassembled WGS sequence"/>
</dbReference>
<dbReference type="AlphaFoldDB" id="A0A8S3S6N0"/>